<dbReference type="PANTHER" id="PTHR35323:SF2">
    <property type="entry name" value="SAP DOMAIN-CONTAINING PROTEIN"/>
    <property type="match status" value="1"/>
</dbReference>
<dbReference type="InterPro" id="IPR056116">
    <property type="entry name" value="DUF7699"/>
</dbReference>
<feature type="compositionally biased region" description="Basic and acidic residues" evidence="1">
    <location>
        <begin position="64"/>
        <end position="79"/>
    </location>
</feature>
<dbReference type="Pfam" id="PF02037">
    <property type="entry name" value="SAP"/>
    <property type="match status" value="1"/>
</dbReference>
<dbReference type="Pfam" id="PF24766">
    <property type="entry name" value="DUF7699"/>
    <property type="match status" value="1"/>
</dbReference>
<dbReference type="AlphaFoldDB" id="A0A8T1Y551"/>
<feature type="compositionally biased region" description="Low complexity" evidence="1">
    <location>
        <begin position="419"/>
        <end position="444"/>
    </location>
</feature>
<feature type="compositionally biased region" description="Polar residues" evidence="1">
    <location>
        <begin position="313"/>
        <end position="340"/>
    </location>
</feature>
<dbReference type="Proteomes" id="UP000694251">
    <property type="component" value="Chromosome 13"/>
</dbReference>
<evidence type="ECO:0000313" key="5">
    <source>
        <dbReference type="Proteomes" id="UP000694251"/>
    </source>
</evidence>
<sequence length="567" mass="64657">MSKEKVIIDLCSSDEEEEDVFGDENTYDETEEEGDEDTNSSEDDSDWSHDDDDATDSDVEADETGEKVDNDDGGDDDKVTRLLTAGSDLKSVNVKECKAYLRKHGLRLSGTKPVCIERILEHWRIKDGSGEAVYPRSSFAINCKGDVCKGDVVLFTQKVHHKYEKMKRSGNIMGRRTVAGQVVKESYGTAKQQHTFTIEVLWCEGTQKLPPLYPLLVKGRNLYRLMTLRQRWPNEEDRVKVLNEKHNRGAAARKVMRERKIKSGYVLKDGRLQKPGHVKKLCQVKTRKNEKDENLIQRLRQNAPANHSLVAFPNQNPSQGHKNPTQLRNMNPPTSYTSHSYAPRSHAPPTHAPRPHAPRTYAPINSHLPRPNIPPYHPYTYSTQQNQTNQRPPPASYTYPTQQNQTNHRPPPASYTYPTQQNQTNQKPSPASYTYSTQQNQTNQRPPPAFYNRRPASNALQGQASFNPHANTHAVPVTHQSRPYQNHRVGSNSGNNLGVRDLDHFSHMMISHRTEGNTYRQSEVSQGPYMNHQTYHSHFSSGYNHGARDLYMVNHGREGDNHRPNYR</sequence>
<evidence type="ECO:0000259" key="2">
    <source>
        <dbReference type="Pfam" id="PF02037"/>
    </source>
</evidence>
<accession>A0A8T1Y551</accession>
<feature type="domain" description="SAP" evidence="2">
    <location>
        <begin position="88"/>
        <end position="124"/>
    </location>
</feature>
<evidence type="ECO:0000259" key="3">
    <source>
        <dbReference type="Pfam" id="PF24766"/>
    </source>
</evidence>
<feature type="compositionally biased region" description="Polar residues" evidence="1">
    <location>
        <begin position="398"/>
        <end position="408"/>
    </location>
</feature>
<dbReference type="InterPro" id="IPR003034">
    <property type="entry name" value="SAP_dom"/>
</dbReference>
<feature type="compositionally biased region" description="Acidic residues" evidence="1">
    <location>
        <begin position="12"/>
        <end position="63"/>
    </location>
</feature>
<name>A0A8T1Y551_ARASU</name>
<protein>
    <submittedName>
        <fullName evidence="4">SAP domain superfamily</fullName>
    </submittedName>
</protein>
<keyword evidence="5" id="KW-1185">Reference proteome</keyword>
<dbReference type="PANTHER" id="PTHR35323">
    <property type="entry name" value="SAP DOMAIN-CONTAINING PROTEIN"/>
    <property type="match status" value="1"/>
</dbReference>
<gene>
    <name evidence="4" type="ORF">ISN44_As13g031100</name>
</gene>
<feature type="region of interest" description="Disordered" evidence="1">
    <location>
        <begin position="309"/>
        <end position="455"/>
    </location>
</feature>
<comment type="caution">
    <text evidence="4">The sequence shown here is derived from an EMBL/GenBank/DDBJ whole genome shotgun (WGS) entry which is preliminary data.</text>
</comment>
<proteinExistence type="predicted"/>
<reference evidence="4 5" key="1">
    <citation type="submission" date="2020-12" db="EMBL/GenBank/DDBJ databases">
        <title>Concerted genomic and epigenomic changes stabilize Arabidopsis allopolyploids.</title>
        <authorList>
            <person name="Chen Z."/>
        </authorList>
    </citation>
    <scope>NUCLEOTIDE SEQUENCE [LARGE SCALE GENOMIC DNA]</scope>
    <source>
        <strain evidence="4">As9502</strain>
        <tissue evidence="4">Leaf</tissue>
    </source>
</reference>
<dbReference type="EMBL" id="JAEFBJ010000013">
    <property type="protein sequence ID" value="KAG7539463.1"/>
    <property type="molecule type" value="Genomic_DNA"/>
</dbReference>
<organism evidence="4 5">
    <name type="scientific">Arabidopsis suecica</name>
    <name type="common">Swedish thale-cress</name>
    <name type="synonym">Cardaminopsis suecica</name>
    <dbReference type="NCBI Taxonomy" id="45249"/>
    <lineage>
        <taxon>Eukaryota</taxon>
        <taxon>Viridiplantae</taxon>
        <taxon>Streptophyta</taxon>
        <taxon>Embryophyta</taxon>
        <taxon>Tracheophyta</taxon>
        <taxon>Spermatophyta</taxon>
        <taxon>Magnoliopsida</taxon>
        <taxon>eudicotyledons</taxon>
        <taxon>Gunneridae</taxon>
        <taxon>Pentapetalae</taxon>
        <taxon>rosids</taxon>
        <taxon>malvids</taxon>
        <taxon>Brassicales</taxon>
        <taxon>Brassicaceae</taxon>
        <taxon>Camelineae</taxon>
        <taxon>Arabidopsis</taxon>
    </lineage>
</organism>
<dbReference type="OrthoDB" id="690722at2759"/>
<evidence type="ECO:0000256" key="1">
    <source>
        <dbReference type="SAM" id="MobiDB-lite"/>
    </source>
</evidence>
<evidence type="ECO:0000313" key="4">
    <source>
        <dbReference type="EMBL" id="KAG7539463.1"/>
    </source>
</evidence>
<feature type="domain" description="DUF7699" evidence="3">
    <location>
        <begin position="148"/>
        <end position="232"/>
    </location>
</feature>
<feature type="region of interest" description="Disordered" evidence="1">
    <location>
        <begin position="1"/>
        <end position="79"/>
    </location>
</feature>